<protein>
    <submittedName>
        <fullName evidence="3">Uncharacterized protein</fullName>
    </submittedName>
</protein>
<evidence type="ECO:0000256" key="1">
    <source>
        <dbReference type="SAM" id="MobiDB-lite"/>
    </source>
</evidence>
<dbReference type="Proteomes" id="UP000562352">
    <property type="component" value="Unassembled WGS sequence"/>
</dbReference>
<keyword evidence="2" id="KW-0472">Membrane</keyword>
<keyword evidence="2" id="KW-1133">Transmembrane helix</keyword>
<dbReference type="AlphaFoldDB" id="A0A841CX56"/>
<feature type="transmembrane region" description="Helical" evidence="2">
    <location>
        <begin position="75"/>
        <end position="108"/>
    </location>
</feature>
<feature type="region of interest" description="Disordered" evidence="1">
    <location>
        <begin position="183"/>
        <end position="202"/>
    </location>
</feature>
<reference evidence="3 4" key="1">
    <citation type="submission" date="2020-08" db="EMBL/GenBank/DDBJ databases">
        <title>Genomic Encyclopedia of Type Strains, Phase III (KMG-III): the genomes of soil and plant-associated and newly described type strains.</title>
        <authorList>
            <person name="Whitman W."/>
        </authorList>
    </citation>
    <scope>NUCLEOTIDE SEQUENCE [LARGE SCALE GENOMIC DNA]</scope>
    <source>
        <strain evidence="3 4">CECT 3303</strain>
    </source>
</reference>
<proteinExistence type="predicted"/>
<accession>A0A841CX56</accession>
<name>A0A841CX56_PLAVE</name>
<dbReference type="RefSeq" id="WP_184940832.1">
    <property type="nucleotide sequence ID" value="NZ_BAAAWZ010000001.1"/>
</dbReference>
<dbReference type="EMBL" id="JACHJJ010000006">
    <property type="protein sequence ID" value="MBB5962992.1"/>
    <property type="molecule type" value="Genomic_DNA"/>
</dbReference>
<keyword evidence="2" id="KW-0812">Transmembrane</keyword>
<sequence length="202" mass="19502">MTFERVQRRSVVGRTFLAGLAGGAATGAICTPLPILVLLVGKILSGDGEPSGADGPGSAYGSGSGSSDSSGATAVVLAIAALVKLGAIGAAVGAVVGLIVAVPVAMIMAAAAPGLVGQPLAARMVCACACGLSTVAFIVAIIAPAGSWDQSFFGNPLLVGPPLVFAVFVGYRYGPRLVAADAPGTPAPSAGAETVSGERPDA</sequence>
<feature type="transmembrane region" description="Helical" evidence="2">
    <location>
        <begin position="120"/>
        <end position="146"/>
    </location>
</feature>
<gene>
    <name evidence="3" type="ORF">FHS22_002266</name>
</gene>
<feature type="transmembrane region" description="Helical" evidence="2">
    <location>
        <begin position="152"/>
        <end position="171"/>
    </location>
</feature>
<organism evidence="3 4">
    <name type="scientific">Planomonospora venezuelensis</name>
    <dbReference type="NCBI Taxonomy" id="1999"/>
    <lineage>
        <taxon>Bacteria</taxon>
        <taxon>Bacillati</taxon>
        <taxon>Actinomycetota</taxon>
        <taxon>Actinomycetes</taxon>
        <taxon>Streptosporangiales</taxon>
        <taxon>Streptosporangiaceae</taxon>
        <taxon>Planomonospora</taxon>
    </lineage>
</organism>
<feature type="transmembrane region" description="Helical" evidence="2">
    <location>
        <begin position="12"/>
        <end position="40"/>
    </location>
</feature>
<evidence type="ECO:0000313" key="3">
    <source>
        <dbReference type="EMBL" id="MBB5962992.1"/>
    </source>
</evidence>
<evidence type="ECO:0000313" key="4">
    <source>
        <dbReference type="Proteomes" id="UP000562352"/>
    </source>
</evidence>
<comment type="caution">
    <text evidence="3">The sequence shown here is derived from an EMBL/GenBank/DDBJ whole genome shotgun (WGS) entry which is preliminary data.</text>
</comment>
<keyword evidence="4" id="KW-1185">Reference proteome</keyword>
<evidence type="ECO:0000256" key="2">
    <source>
        <dbReference type="SAM" id="Phobius"/>
    </source>
</evidence>